<dbReference type="PANTHER" id="PTHR13693">
    <property type="entry name" value="CLASS II AMINOTRANSFERASE/8-AMINO-7-OXONONANOATE SYNTHASE"/>
    <property type="match status" value="1"/>
</dbReference>
<keyword evidence="4" id="KW-0032">Aminotransferase</keyword>
<sequence length="154" mass="16984">SKSFASIGGFAAGDEAVMHYIKHHARSLIFSASMPPYAVATVRECLRIMRSEPQLRERLWHNKKRLQEGLDALGFNTGTTTTPIIPIIVGPLMQTFQFWRALLDNGVFTNPVIPPAVPEGTSRIRTSLMASHTDDLIDEALEKISKAGKQVGLI</sequence>
<evidence type="ECO:0000313" key="4">
    <source>
        <dbReference type="EMBL" id="MCA9728644.1"/>
    </source>
</evidence>
<evidence type="ECO:0000313" key="5">
    <source>
        <dbReference type="Proteomes" id="UP000697710"/>
    </source>
</evidence>
<gene>
    <name evidence="4" type="ORF">KC729_13225</name>
</gene>
<dbReference type="GO" id="GO:0008483">
    <property type="term" value="F:transaminase activity"/>
    <property type="evidence" value="ECO:0007669"/>
    <property type="project" value="UniProtKB-KW"/>
</dbReference>
<dbReference type="EMBL" id="JAGQHR010000439">
    <property type="protein sequence ID" value="MCA9728644.1"/>
    <property type="molecule type" value="Genomic_DNA"/>
</dbReference>
<proteinExistence type="predicted"/>
<feature type="non-terminal residue" evidence="4">
    <location>
        <position position="1"/>
    </location>
</feature>
<reference evidence="4" key="1">
    <citation type="submission" date="2020-04" db="EMBL/GenBank/DDBJ databases">
        <authorList>
            <person name="Zhang T."/>
        </authorList>
    </citation>
    <scope>NUCLEOTIDE SEQUENCE</scope>
    <source>
        <strain evidence="4">HKST-UBA01</strain>
    </source>
</reference>
<dbReference type="Gene3D" id="3.40.640.10">
    <property type="entry name" value="Type I PLP-dependent aspartate aminotransferase-like (Major domain)"/>
    <property type="match status" value="1"/>
</dbReference>
<dbReference type="InterPro" id="IPR050087">
    <property type="entry name" value="AON_synthase_class-II"/>
</dbReference>
<comment type="cofactor">
    <cofactor evidence="1">
        <name>pyridoxal 5'-phosphate</name>
        <dbReference type="ChEBI" id="CHEBI:597326"/>
    </cofactor>
</comment>
<dbReference type="Gene3D" id="3.90.1150.10">
    <property type="entry name" value="Aspartate Aminotransferase, domain 1"/>
    <property type="match status" value="1"/>
</dbReference>
<dbReference type="InterPro" id="IPR015424">
    <property type="entry name" value="PyrdxlP-dep_Trfase"/>
</dbReference>
<evidence type="ECO:0000259" key="3">
    <source>
        <dbReference type="Pfam" id="PF00155"/>
    </source>
</evidence>
<dbReference type="InterPro" id="IPR004839">
    <property type="entry name" value="Aminotransferase_I/II_large"/>
</dbReference>
<dbReference type="InterPro" id="IPR015422">
    <property type="entry name" value="PyrdxlP-dep_Trfase_small"/>
</dbReference>
<protein>
    <submittedName>
        <fullName evidence="4">Aminotransferase class I/II-fold pyridoxal phosphate-dependent enzyme</fullName>
    </submittedName>
</protein>
<accession>A0A956LZU1</accession>
<dbReference type="Proteomes" id="UP000697710">
    <property type="component" value="Unassembled WGS sequence"/>
</dbReference>
<evidence type="ECO:0000256" key="1">
    <source>
        <dbReference type="ARBA" id="ARBA00001933"/>
    </source>
</evidence>
<dbReference type="Pfam" id="PF00155">
    <property type="entry name" value="Aminotran_1_2"/>
    <property type="match status" value="1"/>
</dbReference>
<organism evidence="4 5">
    <name type="scientific">Eiseniibacteriota bacterium</name>
    <dbReference type="NCBI Taxonomy" id="2212470"/>
    <lineage>
        <taxon>Bacteria</taxon>
        <taxon>Candidatus Eiseniibacteriota</taxon>
    </lineage>
</organism>
<dbReference type="GO" id="GO:0030170">
    <property type="term" value="F:pyridoxal phosphate binding"/>
    <property type="evidence" value="ECO:0007669"/>
    <property type="project" value="InterPro"/>
</dbReference>
<dbReference type="PANTHER" id="PTHR13693:SF3">
    <property type="entry name" value="LD36009P"/>
    <property type="match status" value="1"/>
</dbReference>
<name>A0A956LZU1_UNCEI</name>
<dbReference type="SUPFAM" id="SSF53383">
    <property type="entry name" value="PLP-dependent transferases"/>
    <property type="match status" value="1"/>
</dbReference>
<dbReference type="InterPro" id="IPR015421">
    <property type="entry name" value="PyrdxlP-dep_Trfase_major"/>
</dbReference>
<dbReference type="AlphaFoldDB" id="A0A956LZU1"/>
<keyword evidence="2" id="KW-0808">Transferase</keyword>
<feature type="domain" description="Aminotransferase class I/classII large" evidence="3">
    <location>
        <begin position="1"/>
        <end position="144"/>
    </location>
</feature>
<comment type="caution">
    <text evidence="4">The sequence shown here is derived from an EMBL/GenBank/DDBJ whole genome shotgun (WGS) entry which is preliminary data.</text>
</comment>
<reference evidence="4" key="2">
    <citation type="journal article" date="2021" name="Microbiome">
        <title>Successional dynamics and alternative stable states in a saline activated sludge microbial community over 9 years.</title>
        <authorList>
            <person name="Wang Y."/>
            <person name="Ye J."/>
            <person name="Ju F."/>
            <person name="Liu L."/>
            <person name="Boyd J.A."/>
            <person name="Deng Y."/>
            <person name="Parks D.H."/>
            <person name="Jiang X."/>
            <person name="Yin X."/>
            <person name="Woodcroft B.J."/>
            <person name="Tyson G.W."/>
            <person name="Hugenholtz P."/>
            <person name="Polz M.F."/>
            <person name="Zhang T."/>
        </authorList>
    </citation>
    <scope>NUCLEOTIDE SEQUENCE</scope>
    <source>
        <strain evidence="4">HKST-UBA01</strain>
    </source>
</reference>
<evidence type="ECO:0000256" key="2">
    <source>
        <dbReference type="ARBA" id="ARBA00022679"/>
    </source>
</evidence>